<sequence length="554" mass="62720">MNALNSFPLDMSVVPGTRHYTLLNSNDELPEDSELAFLHSVISDVDARLACLEEEISTIQEKLMLSVPRLASHLAMLAMPSDADARLACLDETSTIQEKLMLLEKERVSLSSYRARNKAILSPLRRMPPEVLGDIFWRTVPSKSEAQRTLNFFLVESPWTLTQICSRWREISLSIASLWSRIIVDYRTACHYPVSLVEAQIHRSRVQKLEIHFHGSDAADPCPQTQIFQLLLQHSSRWEALHLTLTPEIIPHLTALPAGFPSLKRLYIQWNSQESQTIIDCFRVAPSLVDLCVFNKYRPLAITHPTHQLTHYFLVGPWEEHRRILKLAHNLIEAHIAVKFDDEPWPQPDEPITLPHLRGLHVSRPRCLDYLKAPALEGLGFYVRQDDPPDIRHLESFIGRSACPLRKLCLRGFADVPTTTQILETLPSITELVIFNKSKRAAREKTNALVEALTVSDRLGTVIAPHLSVLLFACGRENDIGHQTYIQMVESRWQAAECALKSAALLIQLGPPLDSATFSSLDTLRQEGLDFWLLQGPGVAKEMNALVHAPSWMR</sequence>
<reference evidence="1" key="1">
    <citation type="submission" date="2023-03" db="EMBL/GenBank/DDBJ databases">
        <title>Massive genome expansion in bonnet fungi (Mycena s.s.) driven by repeated elements and novel gene families across ecological guilds.</title>
        <authorList>
            <consortium name="Lawrence Berkeley National Laboratory"/>
            <person name="Harder C.B."/>
            <person name="Miyauchi S."/>
            <person name="Viragh M."/>
            <person name="Kuo A."/>
            <person name="Thoen E."/>
            <person name="Andreopoulos B."/>
            <person name="Lu D."/>
            <person name="Skrede I."/>
            <person name="Drula E."/>
            <person name="Henrissat B."/>
            <person name="Morin E."/>
            <person name="Kohler A."/>
            <person name="Barry K."/>
            <person name="LaButti K."/>
            <person name="Morin E."/>
            <person name="Salamov A."/>
            <person name="Lipzen A."/>
            <person name="Mereny Z."/>
            <person name="Hegedus B."/>
            <person name="Baldrian P."/>
            <person name="Stursova M."/>
            <person name="Weitz H."/>
            <person name="Taylor A."/>
            <person name="Grigoriev I.V."/>
            <person name="Nagy L.G."/>
            <person name="Martin F."/>
            <person name="Kauserud H."/>
        </authorList>
    </citation>
    <scope>NUCLEOTIDE SEQUENCE</scope>
    <source>
        <strain evidence="1">CBHHK002</strain>
    </source>
</reference>
<protein>
    <recommendedName>
        <fullName evidence="3">F-box domain-containing protein</fullName>
    </recommendedName>
</protein>
<evidence type="ECO:0008006" key="3">
    <source>
        <dbReference type="Google" id="ProtNLM"/>
    </source>
</evidence>
<dbReference type="EMBL" id="JARIHO010000109">
    <property type="protein sequence ID" value="KAJ7302972.1"/>
    <property type="molecule type" value="Genomic_DNA"/>
</dbReference>
<gene>
    <name evidence="1" type="ORF">DFH08DRAFT_904447</name>
</gene>
<dbReference type="Proteomes" id="UP001218218">
    <property type="component" value="Unassembled WGS sequence"/>
</dbReference>
<accession>A0AAD7E8H6</accession>
<evidence type="ECO:0000313" key="1">
    <source>
        <dbReference type="EMBL" id="KAJ7302972.1"/>
    </source>
</evidence>
<dbReference type="AlphaFoldDB" id="A0AAD7E8H6"/>
<organism evidence="1 2">
    <name type="scientific">Mycena albidolilacea</name>
    <dbReference type="NCBI Taxonomy" id="1033008"/>
    <lineage>
        <taxon>Eukaryota</taxon>
        <taxon>Fungi</taxon>
        <taxon>Dikarya</taxon>
        <taxon>Basidiomycota</taxon>
        <taxon>Agaricomycotina</taxon>
        <taxon>Agaricomycetes</taxon>
        <taxon>Agaricomycetidae</taxon>
        <taxon>Agaricales</taxon>
        <taxon>Marasmiineae</taxon>
        <taxon>Mycenaceae</taxon>
        <taxon>Mycena</taxon>
    </lineage>
</organism>
<keyword evidence="2" id="KW-1185">Reference proteome</keyword>
<name>A0AAD7E8H6_9AGAR</name>
<comment type="caution">
    <text evidence="1">The sequence shown here is derived from an EMBL/GenBank/DDBJ whole genome shotgun (WGS) entry which is preliminary data.</text>
</comment>
<evidence type="ECO:0000313" key="2">
    <source>
        <dbReference type="Proteomes" id="UP001218218"/>
    </source>
</evidence>
<proteinExistence type="predicted"/>